<sequence length="533" mass="59058">MAERVKELLGKILEWWNRFSTKQKTFIISAGAAIILAFAILITVLTRPQYVVLLNCETTKQAAEVAELLEGAGLDYEVSDDAYQIKINKEQESQANLLLASNDIQSFSYSIEQVTEGGFSTTEADKQKKYELYLESRLANDIIGKFTSVKSAVVDLYIPEKTGTLIDSEEESGIWIVLELDGEFTADNASALAKAVAVAIGNKTTEKVVITDTASNILFTGDNDYSVSSTASSQMSVKAQWETKVKNDVRQVMLGTGSFEKVEVAVNLDMDFSSTEITDHEYYVGDGNAQGYLASQRTYSSESSNANGDVPGTDSNGEQPEYVYQDNAESNTSTTEQEDKYLPSERITNQNILPGTINYEQSTVSLSCTNMNVVREEDVRAQGLLDGVTWDEYKLQNAGQEMVTVPEEWYDLVAKATGFPVANVAIVAYSENIFFDREGLNISASDVMQIVLIVVILALLGFVVFRSMRSEKQPEQPEELSVENLLQSQPEVDIVDIGVEQISENRKLIEKFVDENPEAAANLLRNWLNEEWG</sequence>
<dbReference type="InterPro" id="IPR043427">
    <property type="entry name" value="YscJ/FliF"/>
</dbReference>
<comment type="subcellular location">
    <subcellularLocation>
        <location evidence="1">Membrane</location>
    </subcellularLocation>
</comment>
<dbReference type="InterPro" id="IPR006182">
    <property type="entry name" value="FliF_N_dom"/>
</dbReference>
<dbReference type="InterPro" id="IPR045851">
    <property type="entry name" value="AMP-bd_C_sf"/>
</dbReference>
<keyword evidence="4" id="KW-1133">Transmembrane helix</keyword>
<dbReference type="Proteomes" id="UP001154420">
    <property type="component" value="Unassembled WGS sequence"/>
</dbReference>
<dbReference type="OrthoDB" id="9807026at2"/>
<protein>
    <submittedName>
        <fullName evidence="7">Flagellar M-ring protein FliF</fullName>
    </submittedName>
</protein>
<evidence type="ECO:0000259" key="6">
    <source>
        <dbReference type="Pfam" id="PF08345"/>
    </source>
</evidence>
<dbReference type="GO" id="GO:0016020">
    <property type="term" value="C:membrane"/>
    <property type="evidence" value="ECO:0007669"/>
    <property type="project" value="UniProtKB-SubCell"/>
</dbReference>
<evidence type="ECO:0000256" key="2">
    <source>
        <dbReference type="ARBA" id="ARBA00023136"/>
    </source>
</evidence>
<feature type="domain" description="Flagellar M-ring C-terminal" evidence="6">
    <location>
        <begin position="260"/>
        <end position="358"/>
    </location>
</feature>
<feature type="domain" description="Flagellar M-ring N-terminal" evidence="5">
    <location>
        <begin position="46"/>
        <end position="219"/>
    </location>
</feature>
<gene>
    <name evidence="7" type="ORF">D5281_13165</name>
</gene>
<proteinExistence type="predicted"/>
<keyword evidence="2 4" id="KW-0472">Membrane</keyword>
<keyword evidence="7" id="KW-0966">Cell projection</keyword>
<organism evidence="7 8">
    <name type="scientific">Parablautia muri</name>
    <dbReference type="NCBI Taxonomy" id="2320879"/>
    <lineage>
        <taxon>Bacteria</taxon>
        <taxon>Bacillati</taxon>
        <taxon>Bacillota</taxon>
        <taxon>Clostridia</taxon>
        <taxon>Lachnospirales</taxon>
        <taxon>Lachnospiraceae</taxon>
        <taxon>Parablautia</taxon>
    </lineage>
</organism>
<dbReference type="PANTHER" id="PTHR30046">
    <property type="entry name" value="FLAGELLAR M-RING PROTEIN"/>
    <property type="match status" value="1"/>
</dbReference>
<keyword evidence="7" id="KW-0282">Flagellum</keyword>
<feature type="region of interest" description="Disordered" evidence="3">
    <location>
        <begin position="296"/>
        <end position="344"/>
    </location>
</feature>
<evidence type="ECO:0000259" key="5">
    <source>
        <dbReference type="Pfam" id="PF01514"/>
    </source>
</evidence>
<keyword evidence="8" id="KW-1185">Reference proteome</keyword>
<dbReference type="Gene3D" id="3.30.300.30">
    <property type="match status" value="1"/>
</dbReference>
<accession>A0A9X5GSU8</accession>
<feature type="transmembrane region" description="Helical" evidence="4">
    <location>
        <begin position="26"/>
        <end position="46"/>
    </location>
</feature>
<name>A0A9X5GSU8_9FIRM</name>
<evidence type="ECO:0000256" key="1">
    <source>
        <dbReference type="ARBA" id="ARBA00004370"/>
    </source>
</evidence>
<evidence type="ECO:0000256" key="4">
    <source>
        <dbReference type="SAM" id="Phobius"/>
    </source>
</evidence>
<reference evidence="7" key="1">
    <citation type="submission" date="2018-09" db="EMBL/GenBank/DDBJ databases">
        <title>Murine metabolic-syndrome-specific gut microbial biobank.</title>
        <authorList>
            <person name="Liu C."/>
        </authorList>
    </citation>
    <scope>NUCLEOTIDE SEQUENCE</scope>
    <source>
        <strain evidence="7">D42-62</strain>
    </source>
</reference>
<dbReference type="AlphaFoldDB" id="A0A9X5GSU8"/>
<evidence type="ECO:0000313" key="8">
    <source>
        <dbReference type="Proteomes" id="UP001154420"/>
    </source>
</evidence>
<evidence type="ECO:0000256" key="3">
    <source>
        <dbReference type="SAM" id="MobiDB-lite"/>
    </source>
</evidence>
<feature type="transmembrane region" description="Helical" evidence="4">
    <location>
        <begin position="447"/>
        <end position="465"/>
    </location>
</feature>
<feature type="compositionally biased region" description="Polar residues" evidence="3">
    <location>
        <begin position="296"/>
        <end position="318"/>
    </location>
</feature>
<dbReference type="RefSeq" id="WP_160560588.1">
    <property type="nucleotide sequence ID" value="NZ_QZDT01000020.1"/>
</dbReference>
<evidence type="ECO:0000313" key="7">
    <source>
        <dbReference type="EMBL" id="NBJ93519.1"/>
    </source>
</evidence>
<dbReference type="EMBL" id="QZDT01000020">
    <property type="protein sequence ID" value="NBJ93519.1"/>
    <property type="molecule type" value="Genomic_DNA"/>
</dbReference>
<dbReference type="PANTHER" id="PTHR30046:SF0">
    <property type="entry name" value="FLAGELLAR M-RING PROTEIN"/>
    <property type="match status" value="1"/>
</dbReference>
<dbReference type="Pfam" id="PF01514">
    <property type="entry name" value="YscJ_FliF"/>
    <property type="match status" value="1"/>
</dbReference>
<comment type="caution">
    <text evidence="7">The sequence shown here is derived from an EMBL/GenBank/DDBJ whole genome shotgun (WGS) entry which is preliminary data.</text>
</comment>
<dbReference type="Pfam" id="PF08345">
    <property type="entry name" value="YscJ_FliF_C"/>
    <property type="match status" value="1"/>
</dbReference>
<dbReference type="InterPro" id="IPR013556">
    <property type="entry name" value="Flag_M-ring_C"/>
</dbReference>
<keyword evidence="4" id="KW-0812">Transmembrane</keyword>
<keyword evidence="7" id="KW-0969">Cilium</keyword>